<dbReference type="Proteomes" id="UP001176940">
    <property type="component" value="Unassembled WGS sequence"/>
</dbReference>
<name>A0ABN9MG57_9NEOB</name>
<dbReference type="InterPro" id="IPR000477">
    <property type="entry name" value="RT_dom"/>
</dbReference>
<dbReference type="InterPro" id="IPR058912">
    <property type="entry name" value="HTH_animal"/>
</dbReference>
<gene>
    <name evidence="3" type="ORF">RIMI_LOCUS19317999</name>
</gene>
<feature type="domain" description="Reverse transcriptase" evidence="2">
    <location>
        <begin position="625"/>
        <end position="891"/>
    </location>
</feature>
<keyword evidence="4" id="KW-1185">Reference proteome</keyword>
<protein>
    <recommendedName>
        <fullName evidence="2">Reverse transcriptase domain-containing protein</fullName>
    </recommendedName>
</protein>
<feature type="compositionally biased region" description="Polar residues" evidence="1">
    <location>
        <begin position="396"/>
        <end position="415"/>
    </location>
</feature>
<feature type="region of interest" description="Disordered" evidence="1">
    <location>
        <begin position="396"/>
        <end position="444"/>
    </location>
</feature>
<organism evidence="3 4">
    <name type="scientific">Ranitomeya imitator</name>
    <name type="common">mimic poison frog</name>
    <dbReference type="NCBI Taxonomy" id="111125"/>
    <lineage>
        <taxon>Eukaryota</taxon>
        <taxon>Metazoa</taxon>
        <taxon>Chordata</taxon>
        <taxon>Craniata</taxon>
        <taxon>Vertebrata</taxon>
        <taxon>Euteleostomi</taxon>
        <taxon>Amphibia</taxon>
        <taxon>Batrachia</taxon>
        <taxon>Anura</taxon>
        <taxon>Neobatrachia</taxon>
        <taxon>Hyloidea</taxon>
        <taxon>Dendrobatidae</taxon>
        <taxon>Dendrobatinae</taxon>
        <taxon>Ranitomeya</taxon>
    </lineage>
</organism>
<comment type="caution">
    <text evidence="3">The sequence shown here is derived from an EMBL/GenBank/DDBJ whole genome shotgun (WGS) entry which is preliminary data.</text>
</comment>
<dbReference type="PANTHER" id="PTHR21301">
    <property type="entry name" value="REVERSE TRANSCRIPTASE"/>
    <property type="match status" value="1"/>
</dbReference>
<dbReference type="EMBL" id="CAUEEQ010061308">
    <property type="protein sequence ID" value="CAJ0964531.1"/>
    <property type="molecule type" value="Genomic_DNA"/>
</dbReference>
<dbReference type="PROSITE" id="PS50878">
    <property type="entry name" value="RT_POL"/>
    <property type="match status" value="1"/>
</dbReference>
<accession>A0ABN9MG57</accession>
<evidence type="ECO:0000313" key="4">
    <source>
        <dbReference type="Proteomes" id="UP001176940"/>
    </source>
</evidence>
<sequence length="936" mass="105604">MLAAAVPAPAPAAPRRPDTEGGEEGSTPRCRPRRTGGFLPAPRCEVEGTALLTGGSAEGLLFRRRALGMMSGLRRAGGLVLRGRCPSCGACDGAPDVPWRRLLTDAFSQSVPWELAAVRRRWRIASISMLIPKVDADVASTSKQSVLPVEDSGVLPDPPDRDGSLKVSHVGAVVAKGKKSDYLPADPLSDVVAVVDSLKDLIAHCQVMSTFSYNAEETTNILARSTFNSDFLKITPREIRGRDLERELRHFINIELHCATLTEYLREQRNPRGLRVPLRPTLFRDCSEYCTKYEHILNKCSFDIITLTIEHLQKAIAISSEAIKSIEAQLSSSGTPEELTTLRDQISKNIEKHRRETEERKRIKFNRDTEDYERQQVYRWQDSFFARRIPTRQVPRTSLDYSTSGSEQEQGTSVTLPPRFLGHQQRYPRRRQRGGATDIRKDPDQARITRSQCHTFDLEMDLRFFRSLRLKAFFATSPEPAPTPSTPTTLDHTLSSRSLGLYTKRHFRPPHGSHAMESFIGFVQDSFRSLREDIRRGRLCYPSNLSNTERQALQGLQNDKNLIIKPADKGGALVVMNKSDYLLEIRRQLDNPTIYVKLPRDPTAATRQLISDTLLKYTELGILDPKTCEFLTNPHPIIPVFNTIPKIHKNLEKPPGRPIVASTDSILSPLAVYLEKILTPLIRLSKSFILDTGSFLNILKELGSIPTGAILVTMDVKDLYTSIPHIEGINSVHKLLTKSNFLPDQINLCVELLTIILTRNYFMFQDDFYLQVRGTAMGSNVAPPYANSYMADFEESHIYSHSSFRNNVIVWKRYIDDVFCIWGGTLESLASFFDWLNTAWPGISFTMSHDLTRINFLDTMVILQSDGSISTDLYTKSTDRNSLLHFTSFHTPATKKSVPKSQFQRVSKIVSDGELRSLRLQEMTAKFSQRGYPPSI</sequence>
<evidence type="ECO:0000256" key="1">
    <source>
        <dbReference type="SAM" id="MobiDB-lite"/>
    </source>
</evidence>
<dbReference type="Pfam" id="PF26215">
    <property type="entry name" value="HTH_animal"/>
    <property type="match status" value="1"/>
</dbReference>
<proteinExistence type="predicted"/>
<dbReference type="PANTHER" id="PTHR21301:SF12">
    <property type="match status" value="1"/>
</dbReference>
<feature type="region of interest" description="Disordered" evidence="1">
    <location>
        <begin position="1"/>
        <end position="38"/>
    </location>
</feature>
<evidence type="ECO:0000259" key="2">
    <source>
        <dbReference type="PROSITE" id="PS50878"/>
    </source>
</evidence>
<evidence type="ECO:0000313" key="3">
    <source>
        <dbReference type="EMBL" id="CAJ0964531.1"/>
    </source>
</evidence>
<reference evidence="3" key="1">
    <citation type="submission" date="2023-07" db="EMBL/GenBank/DDBJ databases">
        <authorList>
            <person name="Stuckert A."/>
        </authorList>
    </citation>
    <scope>NUCLEOTIDE SEQUENCE</scope>
</reference>